<sequence length="246" mass="28078">MEIANEYRRQREMSPFWNGPLWETFYSRYTRTCTLCSTCNDYYWRRNINIPISDRGRVENASRCPRSALEVLAESPYSQLATPPRIESAEGEVILRWLEWAQRRAHGEGLGWRKWISEYGYERPVGPEERTAIEDNAIDEPNLEEGKILTDSSRSDESSELDFTEEHLHSANAGVILRSWLAKARVAVASKPAPLPRVSDKWLTHQQRAVYSDSESSPASSQREMIPASVVEYGGDDDLIHGVTDA</sequence>
<accession>C5LN69</accession>
<dbReference type="OrthoDB" id="10551451at2759"/>
<dbReference type="AlphaFoldDB" id="C5LN69"/>
<dbReference type="GeneID" id="9054298"/>
<evidence type="ECO:0000313" key="1">
    <source>
        <dbReference type="EMBL" id="EER01868.1"/>
    </source>
</evidence>
<dbReference type="RefSeq" id="XP_002769150.1">
    <property type="nucleotide sequence ID" value="XM_002769104.1"/>
</dbReference>
<keyword evidence="2" id="KW-1185">Reference proteome</keyword>
<reference evidence="1 2" key="1">
    <citation type="submission" date="2008-07" db="EMBL/GenBank/DDBJ databases">
        <authorList>
            <person name="El-Sayed N."/>
            <person name="Caler E."/>
            <person name="Inman J."/>
            <person name="Amedeo P."/>
            <person name="Hass B."/>
            <person name="Wortman J."/>
        </authorList>
    </citation>
    <scope>NUCLEOTIDE SEQUENCE [LARGE SCALE GENOMIC DNA]</scope>
    <source>
        <strain evidence="2">ATCC 50983 / TXsc</strain>
    </source>
</reference>
<dbReference type="Proteomes" id="UP000007800">
    <property type="component" value="Unassembled WGS sequence"/>
</dbReference>
<organism evidence="2">
    <name type="scientific">Perkinsus marinus (strain ATCC 50983 / TXsc)</name>
    <dbReference type="NCBI Taxonomy" id="423536"/>
    <lineage>
        <taxon>Eukaryota</taxon>
        <taxon>Sar</taxon>
        <taxon>Alveolata</taxon>
        <taxon>Perkinsozoa</taxon>
        <taxon>Perkinsea</taxon>
        <taxon>Perkinsida</taxon>
        <taxon>Perkinsidae</taxon>
        <taxon>Perkinsus</taxon>
    </lineage>
</organism>
<proteinExistence type="predicted"/>
<evidence type="ECO:0000313" key="2">
    <source>
        <dbReference type="Proteomes" id="UP000007800"/>
    </source>
</evidence>
<gene>
    <name evidence="1" type="ORF">Pmar_PMAR028320</name>
</gene>
<dbReference type="EMBL" id="GG683700">
    <property type="protein sequence ID" value="EER01868.1"/>
    <property type="molecule type" value="Genomic_DNA"/>
</dbReference>
<name>C5LN69_PERM5</name>
<protein>
    <submittedName>
        <fullName evidence="1">Uncharacterized protein</fullName>
    </submittedName>
</protein>
<dbReference type="InParanoid" id="C5LN69"/>